<evidence type="ECO:0000313" key="2">
    <source>
        <dbReference type="Proteomes" id="UP000002186"/>
    </source>
</evidence>
<reference evidence="2" key="1">
    <citation type="submission" date="2009-05" db="EMBL/GenBank/DDBJ databases">
        <title>Complete sequence of chromosome of Thauera sp. MZ1T.</title>
        <authorList>
            <consortium name="US DOE Joint Genome Institute"/>
            <person name="Lucas S."/>
            <person name="Copeland A."/>
            <person name="Lapidus A."/>
            <person name="Glavina del Rio T."/>
            <person name="Dalin E."/>
            <person name="Tice H."/>
            <person name="Bruce D."/>
            <person name="Goodwin L."/>
            <person name="Pitluck S."/>
            <person name="Sims D."/>
            <person name="Brettin T."/>
            <person name="Detter J.C."/>
            <person name="Han C."/>
            <person name="Larimer F."/>
            <person name="Land M."/>
            <person name="Hauser L."/>
            <person name="Kyrpides N."/>
            <person name="Mikhailova N."/>
            <person name="Sayler G.S."/>
        </authorList>
    </citation>
    <scope>NUCLEOTIDE SEQUENCE [LARGE SCALE GENOMIC DNA]</scope>
    <source>
        <strain evidence="2">MZ1T</strain>
    </source>
</reference>
<dbReference type="eggNOG" id="ENOG50347B7">
    <property type="taxonomic scope" value="Bacteria"/>
</dbReference>
<dbReference type="STRING" id="85643.Tmz1t_0374"/>
<name>C4ZIL9_THASP</name>
<accession>C4ZIL9</accession>
<dbReference type="AlphaFoldDB" id="C4ZIL9"/>
<reference evidence="1 2" key="2">
    <citation type="journal article" date="2012" name="Stand. Genomic Sci.">
        <title>Complete genome sequence of Thauera aminoaromatica strain MZ1T.</title>
        <authorList>
            <person name="Jiang K."/>
            <person name="Sanseverino J."/>
            <person name="Chauhan A."/>
            <person name="Lucas S."/>
            <person name="Copeland A."/>
            <person name="Lapidus A."/>
            <person name="Del Rio T.G."/>
            <person name="Dalin E."/>
            <person name="Tice H."/>
            <person name="Bruce D."/>
            <person name="Goodwin L."/>
            <person name="Pitluck S."/>
            <person name="Sims D."/>
            <person name="Brettin T."/>
            <person name="Detter J.C."/>
            <person name="Han C."/>
            <person name="Chang Y.J."/>
            <person name="Larimer F."/>
            <person name="Land M."/>
            <person name="Hauser L."/>
            <person name="Kyrpides N.C."/>
            <person name="Mikhailova N."/>
            <person name="Moser S."/>
            <person name="Jegier P."/>
            <person name="Close D."/>
            <person name="Debruyn J.M."/>
            <person name="Wang Y."/>
            <person name="Layton A.C."/>
            <person name="Allen M.S."/>
            <person name="Sayler G.S."/>
        </authorList>
    </citation>
    <scope>NUCLEOTIDE SEQUENCE [LARGE SCALE GENOMIC DNA]</scope>
    <source>
        <strain evidence="1 2">MZ1T</strain>
    </source>
</reference>
<dbReference type="KEGG" id="tmz:Tmz1t_0374"/>
<proteinExistence type="predicted"/>
<organism evidence="1 2">
    <name type="scientific">Thauera aminoaromatica</name>
    <dbReference type="NCBI Taxonomy" id="164330"/>
    <lineage>
        <taxon>Bacteria</taxon>
        <taxon>Pseudomonadati</taxon>
        <taxon>Pseudomonadota</taxon>
        <taxon>Betaproteobacteria</taxon>
        <taxon>Rhodocyclales</taxon>
        <taxon>Zoogloeaceae</taxon>
        <taxon>Thauera</taxon>
    </lineage>
</organism>
<gene>
    <name evidence="1" type="ordered locus">Tmz1t_0374</name>
</gene>
<dbReference type="RefSeq" id="WP_012584417.1">
    <property type="nucleotide sequence ID" value="NC_011662.2"/>
</dbReference>
<dbReference type="EMBL" id="CP001281">
    <property type="protein sequence ID" value="ACK53156.1"/>
    <property type="molecule type" value="Genomic_DNA"/>
</dbReference>
<evidence type="ECO:0000313" key="1">
    <source>
        <dbReference type="EMBL" id="ACK53156.1"/>
    </source>
</evidence>
<keyword evidence="2" id="KW-1185">Reference proteome</keyword>
<sequence length="318" mass="34560">MSVEPDLRSCQLKPGEYAVINFITVDAATNPIPLKSLIEHLRKCGSALRQINPRCPSTLVAEFPAGITVRAVIPAAANGGLFGPQDPQSSPAEPASAAIDLRSNNASTTPTAQTLEATALRNAEYLATEARTISIKAVDVGNDLASRAEIHAMDAEDLPELLANSPDQAISRATYTLARGAEMKLDYITATRTIGGNRQTPANHHSRETFALRGCRLVSTNTAFTFTMRGHRDDPEWHRLIQMFPDCMEVRLEEESPELPFVTESVLREIPIDLDICVAERVGTGKHTAIPLRVCNRDAVIDSLASRLQLLTELAANE</sequence>
<dbReference type="Proteomes" id="UP000002186">
    <property type="component" value="Chromosome"/>
</dbReference>
<dbReference type="HOGENOM" id="CLU_874163_0_0_4"/>
<protein>
    <submittedName>
        <fullName evidence="1">Uncharacterized protein</fullName>
    </submittedName>
</protein>